<dbReference type="EMBL" id="AZHO01000040">
    <property type="protein sequence ID" value="KMT57734.1"/>
    <property type="molecule type" value="Genomic_DNA"/>
</dbReference>
<dbReference type="SFLD" id="SFLDG01144">
    <property type="entry name" value="C2.B.4:_PGP_Like"/>
    <property type="match status" value="1"/>
</dbReference>
<dbReference type="InterPro" id="IPR000150">
    <property type="entry name" value="Cof"/>
</dbReference>
<dbReference type="SUPFAM" id="SSF56784">
    <property type="entry name" value="HAD-like"/>
    <property type="match status" value="1"/>
</dbReference>
<dbReference type="CDD" id="cd07516">
    <property type="entry name" value="HAD_Pase"/>
    <property type="match status" value="1"/>
</dbReference>
<dbReference type="PATRIC" id="fig|1430899.3.peg.2698"/>
<keyword evidence="1" id="KW-0378">Hydrolase</keyword>
<sequence length="267" mass="29783">MIKLVAIDIDGTLLNDDHEITPGVRDAIVRLRKKNVKVVLCTGRPLSGIEKSLTELDLFHDEDMAITMNGAITLSTKTRETIVETTLTKDDLQKVFTFSDSLGAHVTYFDAGNMYVPHKEISILTCQDSLLLQTPLYYKPVEEVANSMRIPKIMLLDYPEKIVEVMEKLPNQLKEAYYIVRSVPYNLEFLHKNVSKGTALAMLSEKLQLTADEVLCLGDAENDLSMMEFAGTAVAMGNATDKVKKLATFVTKTNNEDGVAFALQQFI</sequence>
<dbReference type="Gene3D" id="3.40.50.1000">
    <property type="entry name" value="HAD superfamily/HAD-like"/>
    <property type="match status" value="1"/>
</dbReference>
<dbReference type="RefSeq" id="WP_007473020.1">
    <property type="nucleotide sequence ID" value="NZ_KQ130624.1"/>
</dbReference>
<accession>A0A0J8GA87</accession>
<dbReference type="PANTHER" id="PTHR10000:SF8">
    <property type="entry name" value="HAD SUPERFAMILY HYDROLASE-LIKE, TYPE 3"/>
    <property type="match status" value="1"/>
</dbReference>
<dbReference type="NCBIfam" id="NF007806">
    <property type="entry name" value="PRK10513.1"/>
    <property type="match status" value="1"/>
</dbReference>
<dbReference type="Pfam" id="PF08282">
    <property type="entry name" value="Hydrolase_3"/>
    <property type="match status" value="1"/>
</dbReference>
<dbReference type="AlphaFoldDB" id="A0A0J8GA87"/>
<dbReference type="NCBIfam" id="TIGR01484">
    <property type="entry name" value="HAD-SF-IIB"/>
    <property type="match status" value="1"/>
</dbReference>
<evidence type="ECO:0000313" key="2">
    <source>
        <dbReference type="Proteomes" id="UP000052258"/>
    </source>
</evidence>
<dbReference type="GO" id="GO:0000287">
    <property type="term" value="F:magnesium ion binding"/>
    <property type="evidence" value="ECO:0007669"/>
    <property type="project" value="TreeGrafter"/>
</dbReference>
<dbReference type="InterPro" id="IPR036412">
    <property type="entry name" value="HAD-like_sf"/>
</dbReference>
<name>A0A0J8GA87_9LIST</name>
<dbReference type="PROSITE" id="PS01228">
    <property type="entry name" value="COF_1"/>
    <property type="match status" value="1"/>
</dbReference>
<dbReference type="InterPro" id="IPR023214">
    <property type="entry name" value="HAD_sf"/>
</dbReference>
<reference evidence="1 2" key="1">
    <citation type="journal article" date="2015" name="Genome Biol. Evol.">
        <title>Comparative Genomics of Listeria Sensu Lato: Genus-Wide Differences in Evolutionary Dynamics and the Progressive Gain of Complex, Potentially Pathogenicity-Related Traits through Lateral Gene Transfer.</title>
        <authorList>
            <person name="Chiara M."/>
            <person name="Caruso M."/>
            <person name="D'Erchia A.M."/>
            <person name="Manzari C."/>
            <person name="Fraccalvieri R."/>
            <person name="Goffredo E."/>
            <person name="Latorre L."/>
            <person name="Miccolupo A."/>
            <person name="Padalino I."/>
            <person name="Santagada G."/>
            <person name="Chiocco D."/>
            <person name="Pesole G."/>
            <person name="Horner D.S."/>
            <person name="Parisi A."/>
        </authorList>
    </citation>
    <scope>NUCLEOTIDE SEQUENCE [LARGE SCALE GENOMIC DNA]</scope>
    <source>
        <strain evidence="1 2">1991</strain>
    </source>
</reference>
<dbReference type="SFLD" id="SFLDG01140">
    <property type="entry name" value="C2.B:_Phosphomannomutase_and_P"/>
    <property type="match status" value="1"/>
</dbReference>
<dbReference type="InterPro" id="IPR006379">
    <property type="entry name" value="HAD-SF_hydro_IIB"/>
</dbReference>
<organism evidence="1 2">
    <name type="scientific">Listeria fleischmannii 1991</name>
    <dbReference type="NCBI Taxonomy" id="1430899"/>
    <lineage>
        <taxon>Bacteria</taxon>
        <taxon>Bacillati</taxon>
        <taxon>Bacillota</taxon>
        <taxon>Bacilli</taxon>
        <taxon>Bacillales</taxon>
        <taxon>Listeriaceae</taxon>
        <taxon>Listeria</taxon>
    </lineage>
</organism>
<comment type="caution">
    <text evidence="1">The sequence shown here is derived from an EMBL/GenBank/DDBJ whole genome shotgun (WGS) entry which is preliminary data.</text>
</comment>
<proteinExistence type="predicted"/>
<dbReference type="PANTHER" id="PTHR10000">
    <property type="entry name" value="PHOSPHOSERINE PHOSPHATASE"/>
    <property type="match status" value="1"/>
</dbReference>
<dbReference type="OrthoDB" id="9790031at2"/>
<dbReference type="GO" id="GO:0005829">
    <property type="term" value="C:cytosol"/>
    <property type="evidence" value="ECO:0007669"/>
    <property type="project" value="TreeGrafter"/>
</dbReference>
<dbReference type="Gene3D" id="3.30.1240.10">
    <property type="match status" value="1"/>
</dbReference>
<dbReference type="NCBIfam" id="TIGR00099">
    <property type="entry name" value="Cof-subfamily"/>
    <property type="match status" value="1"/>
</dbReference>
<keyword evidence="2" id="KW-1185">Reference proteome</keyword>
<gene>
    <name evidence="1" type="ORF">X560_2647</name>
</gene>
<dbReference type="SFLD" id="SFLDS00003">
    <property type="entry name" value="Haloacid_Dehalogenase"/>
    <property type="match status" value="1"/>
</dbReference>
<dbReference type="GO" id="GO:0016791">
    <property type="term" value="F:phosphatase activity"/>
    <property type="evidence" value="ECO:0007669"/>
    <property type="project" value="UniProtKB-ARBA"/>
</dbReference>
<protein>
    <submittedName>
        <fullName evidence="1">Cof family hydrolase</fullName>
    </submittedName>
</protein>
<evidence type="ECO:0000313" key="1">
    <source>
        <dbReference type="EMBL" id="KMT57734.1"/>
    </source>
</evidence>
<dbReference type="Proteomes" id="UP000052258">
    <property type="component" value="Unassembled WGS sequence"/>
</dbReference>